<evidence type="ECO:0000256" key="6">
    <source>
        <dbReference type="SAM" id="Phobius"/>
    </source>
</evidence>
<evidence type="ECO:0000256" key="1">
    <source>
        <dbReference type="ARBA" id="ARBA00004651"/>
    </source>
</evidence>
<sequence length="247" mass="26169">MTGLYLPRASPVHRLAPQVKVVAAVAFTVAVVATPRGTLWPYAGHAALVAAVAAVARVPAGWLLRRSLIELPFVLFAVLLPFVAAGPRVTVAGVPLAVDGLYGGAAILAEGTLGVLAALLLAASTTPADLIVGLDRLRCPPVLTQIAAFMLRYLGVLRDEARRMRIARLSRGDDPRLLWQARGFARGVGALFVRAYSRGERVHLAMLARGYAGRPPDADRTRPPARQWPLALLPAALAAAAVLWAIH</sequence>
<dbReference type="Pfam" id="PF02361">
    <property type="entry name" value="CbiQ"/>
    <property type="match status" value="1"/>
</dbReference>
<reference evidence="7" key="1">
    <citation type="journal article" date="2014" name="Int. J. Syst. Evol. Microbiol.">
        <title>Complete genome sequence of Corynebacterium casei LMG S-19264T (=DSM 44701T), isolated from a smear-ripened cheese.</title>
        <authorList>
            <consortium name="US DOE Joint Genome Institute (JGI-PGF)"/>
            <person name="Walter F."/>
            <person name="Albersmeier A."/>
            <person name="Kalinowski J."/>
            <person name="Ruckert C."/>
        </authorList>
    </citation>
    <scope>NUCLEOTIDE SEQUENCE</scope>
    <source>
        <strain evidence="7">JCM 3090</strain>
    </source>
</reference>
<dbReference type="AlphaFoldDB" id="A0A8J3BD83"/>
<evidence type="ECO:0000256" key="3">
    <source>
        <dbReference type="ARBA" id="ARBA00022692"/>
    </source>
</evidence>
<dbReference type="CDD" id="cd16914">
    <property type="entry name" value="EcfT"/>
    <property type="match status" value="1"/>
</dbReference>
<organism evidence="7 8">
    <name type="scientific">Pilimelia anulata</name>
    <dbReference type="NCBI Taxonomy" id="53371"/>
    <lineage>
        <taxon>Bacteria</taxon>
        <taxon>Bacillati</taxon>
        <taxon>Actinomycetota</taxon>
        <taxon>Actinomycetes</taxon>
        <taxon>Micromonosporales</taxon>
        <taxon>Micromonosporaceae</taxon>
        <taxon>Pilimelia</taxon>
    </lineage>
</organism>
<comment type="subcellular location">
    <subcellularLocation>
        <location evidence="1">Cell membrane</location>
        <topology evidence="1">Multi-pass membrane protein</topology>
    </subcellularLocation>
</comment>
<feature type="transmembrane region" description="Helical" evidence="6">
    <location>
        <begin position="101"/>
        <end position="122"/>
    </location>
</feature>
<protein>
    <submittedName>
        <fullName evidence="7">Cobalt ECF transporter T component CbiQ</fullName>
    </submittedName>
</protein>
<dbReference type="Proteomes" id="UP000649739">
    <property type="component" value="Unassembled WGS sequence"/>
</dbReference>
<dbReference type="EMBL" id="BMQB01000010">
    <property type="protein sequence ID" value="GGK06312.1"/>
    <property type="molecule type" value="Genomic_DNA"/>
</dbReference>
<name>A0A8J3BD83_9ACTN</name>
<evidence type="ECO:0000256" key="4">
    <source>
        <dbReference type="ARBA" id="ARBA00022989"/>
    </source>
</evidence>
<keyword evidence="8" id="KW-1185">Reference proteome</keyword>
<dbReference type="RefSeq" id="WP_189171747.1">
    <property type="nucleotide sequence ID" value="NZ_BMQB01000010.1"/>
</dbReference>
<dbReference type="PANTHER" id="PTHR34857:SF2">
    <property type="entry name" value="SLL0384 PROTEIN"/>
    <property type="match status" value="1"/>
</dbReference>
<dbReference type="NCBIfam" id="TIGR02454">
    <property type="entry name" value="ECF_T_CbiQ"/>
    <property type="match status" value="1"/>
</dbReference>
<keyword evidence="4 6" id="KW-1133">Transmembrane helix</keyword>
<reference evidence="7" key="2">
    <citation type="submission" date="2020-09" db="EMBL/GenBank/DDBJ databases">
        <authorList>
            <person name="Sun Q."/>
            <person name="Ohkuma M."/>
        </authorList>
    </citation>
    <scope>NUCLEOTIDE SEQUENCE</scope>
    <source>
        <strain evidence="7">JCM 3090</strain>
    </source>
</reference>
<evidence type="ECO:0000313" key="7">
    <source>
        <dbReference type="EMBL" id="GGK06312.1"/>
    </source>
</evidence>
<dbReference type="PANTHER" id="PTHR34857">
    <property type="entry name" value="SLL0384 PROTEIN"/>
    <property type="match status" value="1"/>
</dbReference>
<evidence type="ECO:0000256" key="2">
    <source>
        <dbReference type="ARBA" id="ARBA00022475"/>
    </source>
</evidence>
<keyword evidence="3 6" id="KW-0812">Transmembrane</keyword>
<keyword evidence="5 6" id="KW-0472">Membrane</keyword>
<dbReference type="InterPro" id="IPR012809">
    <property type="entry name" value="ECF_CbiQ"/>
</dbReference>
<proteinExistence type="predicted"/>
<feature type="transmembrane region" description="Helical" evidence="6">
    <location>
        <begin position="68"/>
        <end position="89"/>
    </location>
</feature>
<feature type="transmembrane region" description="Helical" evidence="6">
    <location>
        <begin position="12"/>
        <end position="33"/>
    </location>
</feature>
<dbReference type="InterPro" id="IPR051611">
    <property type="entry name" value="ECF_transporter_component"/>
</dbReference>
<dbReference type="GO" id="GO:0043190">
    <property type="term" value="C:ATP-binding cassette (ABC) transporter complex"/>
    <property type="evidence" value="ECO:0007669"/>
    <property type="project" value="InterPro"/>
</dbReference>
<feature type="transmembrane region" description="Helical" evidence="6">
    <location>
        <begin position="39"/>
        <end position="56"/>
    </location>
</feature>
<keyword evidence="2" id="KW-1003">Cell membrane</keyword>
<feature type="transmembrane region" description="Helical" evidence="6">
    <location>
        <begin position="228"/>
        <end position="246"/>
    </location>
</feature>
<evidence type="ECO:0000256" key="5">
    <source>
        <dbReference type="ARBA" id="ARBA00023136"/>
    </source>
</evidence>
<dbReference type="GO" id="GO:0006824">
    <property type="term" value="P:cobalt ion transport"/>
    <property type="evidence" value="ECO:0007669"/>
    <property type="project" value="InterPro"/>
</dbReference>
<dbReference type="InterPro" id="IPR003339">
    <property type="entry name" value="ABC/ECF_trnsptr_transmembrane"/>
</dbReference>
<gene>
    <name evidence="7" type="ORF">GCM10010123_40180</name>
</gene>
<comment type="caution">
    <text evidence="7">The sequence shown here is derived from an EMBL/GenBank/DDBJ whole genome shotgun (WGS) entry which is preliminary data.</text>
</comment>
<accession>A0A8J3BD83</accession>
<evidence type="ECO:0000313" key="8">
    <source>
        <dbReference type="Proteomes" id="UP000649739"/>
    </source>
</evidence>